<dbReference type="Gene3D" id="3.40.50.300">
    <property type="entry name" value="P-loop containing nucleotide triphosphate hydrolases"/>
    <property type="match status" value="2"/>
</dbReference>
<evidence type="ECO:0000256" key="1">
    <source>
        <dbReference type="ARBA" id="ARBA00022741"/>
    </source>
</evidence>
<evidence type="ECO:0000256" key="5">
    <source>
        <dbReference type="SAM" id="MobiDB-lite"/>
    </source>
</evidence>
<dbReference type="SMART" id="SM01142">
    <property type="entry name" value="DSHCT"/>
    <property type="match status" value="1"/>
</dbReference>
<dbReference type="InterPro" id="IPR027417">
    <property type="entry name" value="P-loop_NTPase"/>
</dbReference>
<keyword evidence="3 8" id="KW-0347">Helicase</keyword>
<dbReference type="PANTHER" id="PTHR12131:SF1">
    <property type="entry name" value="ATP-DEPENDENT RNA HELICASE SUPV3L1, MITOCHONDRIAL-RELATED"/>
    <property type="match status" value="1"/>
</dbReference>
<dbReference type="InterPro" id="IPR012961">
    <property type="entry name" value="Ski2/MTR4_C"/>
</dbReference>
<keyword evidence="4" id="KW-0067">ATP-binding</keyword>
<keyword evidence="9" id="KW-1185">Reference proteome</keyword>
<dbReference type="InterPro" id="IPR001650">
    <property type="entry name" value="Helicase_C-like"/>
</dbReference>
<dbReference type="EMBL" id="BAAAYX010000014">
    <property type="protein sequence ID" value="GAA3713312.1"/>
    <property type="molecule type" value="Genomic_DNA"/>
</dbReference>
<gene>
    <name evidence="8" type="ORF">GCM10022204_35510</name>
</gene>
<dbReference type="GO" id="GO:0004386">
    <property type="term" value="F:helicase activity"/>
    <property type="evidence" value="ECO:0007669"/>
    <property type="project" value="UniProtKB-KW"/>
</dbReference>
<dbReference type="SMART" id="SM00490">
    <property type="entry name" value="HELICc"/>
    <property type="match status" value="1"/>
</dbReference>
<dbReference type="SMART" id="SM00487">
    <property type="entry name" value="DEXDc"/>
    <property type="match status" value="1"/>
</dbReference>
<keyword evidence="1" id="KW-0547">Nucleotide-binding</keyword>
<reference evidence="9" key="1">
    <citation type="journal article" date="2019" name="Int. J. Syst. Evol. Microbiol.">
        <title>The Global Catalogue of Microorganisms (GCM) 10K type strain sequencing project: providing services to taxonomists for standard genome sequencing and annotation.</title>
        <authorList>
            <consortium name="The Broad Institute Genomics Platform"/>
            <consortium name="The Broad Institute Genome Sequencing Center for Infectious Disease"/>
            <person name="Wu L."/>
            <person name="Ma J."/>
        </authorList>
    </citation>
    <scope>NUCLEOTIDE SEQUENCE [LARGE SCALE GENOMIC DNA]</scope>
    <source>
        <strain evidence="9">JCM 16548</strain>
    </source>
</reference>
<dbReference type="InterPro" id="IPR014001">
    <property type="entry name" value="Helicase_ATP-bd"/>
</dbReference>
<proteinExistence type="predicted"/>
<dbReference type="Pfam" id="PF00271">
    <property type="entry name" value="Helicase_C"/>
    <property type="match status" value="1"/>
</dbReference>
<evidence type="ECO:0000256" key="2">
    <source>
        <dbReference type="ARBA" id="ARBA00022801"/>
    </source>
</evidence>
<dbReference type="InterPro" id="IPR050699">
    <property type="entry name" value="RNA-DNA_Helicase"/>
</dbReference>
<feature type="domain" description="Helicase C-terminal" evidence="7">
    <location>
        <begin position="326"/>
        <end position="523"/>
    </location>
</feature>
<name>A0ABP7E2S9_9ACTN</name>
<feature type="region of interest" description="Disordered" evidence="5">
    <location>
        <begin position="266"/>
        <end position="313"/>
    </location>
</feature>
<evidence type="ECO:0000259" key="6">
    <source>
        <dbReference type="PROSITE" id="PS51192"/>
    </source>
</evidence>
<dbReference type="Pfam" id="PF26090">
    <property type="entry name" value="SH3_HelY"/>
    <property type="match status" value="1"/>
</dbReference>
<dbReference type="Pfam" id="PF08148">
    <property type="entry name" value="DSHCT"/>
    <property type="match status" value="1"/>
</dbReference>
<dbReference type="Proteomes" id="UP001500051">
    <property type="component" value="Unassembled WGS sequence"/>
</dbReference>
<dbReference type="InterPro" id="IPR011545">
    <property type="entry name" value="DEAD/DEAH_box_helicase_dom"/>
</dbReference>
<dbReference type="RefSeq" id="WP_344813786.1">
    <property type="nucleotide sequence ID" value="NZ_BAAAYX010000014.1"/>
</dbReference>
<comment type="caution">
    <text evidence="8">The sequence shown here is derived from an EMBL/GenBank/DDBJ whole genome shotgun (WGS) entry which is preliminary data.</text>
</comment>
<feature type="compositionally biased region" description="Basic and acidic residues" evidence="5">
    <location>
        <begin position="266"/>
        <end position="278"/>
    </location>
</feature>
<protein>
    <submittedName>
        <fullName evidence="8">DEAD/DEAH box helicase</fullName>
    </submittedName>
</protein>
<evidence type="ECO:0000313" key="9">
    <source>
        <dbReference type="Proteomes" id="UP001500051"/>
    </source>
</evidence>
<accession>A0ABP7E2S9</accession>
<feature type="domain" description="Helicase ATP-binding" evidence="6">
    <location>
        <begin position="56"/>
        <end position="214"/>
    </location>
</feature>
<dbReference type="CDD" id="cd18795">
    <property type="entry name" value="SF2_C_Ski2"/>
    <property type="match status" value="1"/>
</dbReference>
<dbReference type="InterPro" id="IPR058621">
    <property type="entry name" value="SH3_HelY"/>
</dbReference>
<organism evidence="8 9">
    <name type="scientific">Microlunatus aurantiacus</name>
    <dbReference type="NCBI Taxonomy" id="446786"/>
    <lineage>
        <taxon>Bacteria</taxon>
        <taxon>Bacillati</taxon>
        <taxon>Actinomycetota</taxon>
        <taxon>Actinomycetes</taxon>
        <taxon>Propionibacteriales</taxon>
        <taxon>Propionibacteriaceae</taxon>
        <taxon>Microlunatus</taxon>
    </lineage>
</organism>
<evidence type="ECO:0000313" key="8">
    <source>
        <dbReference type="EMBL" id="GAA3713312.1"/>
    </source>
</evidence>
<dbReference type="SUPFAM" id="SSF52540">
    <property type="entry name" value="P-loop containing nucleoside triphosphate hydrolases"/>
    <property type="match status" value="1"/>
</dbReference>
<dbReference type="PANTHER" id="PTHR12131">
    <property type="entry name" value="ATP-DEPENDENT RNA AND DNA HELICASE"/>
    <property type="match status" value="1"/>
</dbReference>
<feature type="region of interest" description="Disordered" evidence="5">
    <location>
        <begin position="1"/>
        <end position="20"/>
    </location>
</feature>
<dbReference type="Pfam" id="PF00270">
    <property type="entry name" value="DEAD"/>
    <property type="match status" value="1"/>
</dbReference>
<dbReference type="PROSITE" id="PS51192">
    <property type="entry name" value="HELICASE_ATP_BIND_1"/>
    <property type="match status" value="1"/>
</dbReference>
<evidence type="ECO:0000259" key="7">
    <source>
        <dbReference type="PROSITE" id="PS51194"/>
    </source>
</evidence>
<dbReference type="Gene3D" id="1.10.3380.30">
    <property type="match status" value="1"/>
</dbReference>
<sequence length="981" mass="106699">MIERPDPTGGPLDQEPADASPAAAYRRFRSAQATPELTAFADGYGFAFDDYQREACAHLEGGSGVLVAAPTGAGKTIVGEFAIWLALQRGRKAFYTTPIKALSNQKYADLVRRHGSANVGLLTGDSSINSEAPVVVMTTEVLRNMIYANSATLTNLGFVVMDEVHYLADRFRGAVWEEVIIGLAESIQLVALSATVSNAEEFGDWLSEVRGEMAVVVSERRPVPLFQHVLVGKRLYDLFADEAPTAVPLPSQADAEVNPALVRVSKEEARHVRDDSRRPRGRSGKGKRTHAYGSGAYGGAAHHSRTEGPGRPRSLAVASRADLVSALDAEGLLPGIVFIFSRAGCDAAVGQLLGSGLRLTSADERVVLAGIADRHVAGLTAADLRALDYDRFVEALQRGIAAHHAGMLPAFKEAVEEAYVKGLVKVVFATETLALGINMPARSVVLEKLVKYNGETHADITPGEYTQLTGRAGRRGIDVEGHAVVVWQPGLDPRAVAGLASRRTYPLKSSFSPTYNMAVNLVGAVGRDRARSLLEQSFAQFQTDRSVVGLSRSLTRNTEALAELWGRAACDRGDYQAYARLRAEIGATEAEASRERSADRRAEATQLLLTLMPGDIIRVPSGKNQGWAVVIDPDTRTGDRDNPRPLVLTEDRHVRRLSLVDFPTPPAVAGRMRVPKQFNPKEPASRRNLGAAFRSKLGEIDLNPQKYRPGQISEEMAEQIDDLRDRLRRHPCHTCPDREAHARYAERALRLERENERAQARVSSRTNTIATHFDKICTVLGSLGYLGGETGDDVTREGRMLARIYAELDLVAAECIRSGVFDDLTPPQLAAVLASLVYESRRSDDQWRKPRMPDGVSEEAMTRVRRIWREVSLVERDNRLPRGPEPDIGFSQCAYGWASGRPLAAVLSDGHLTAGDFVRWVRQVLDFAGQVADAAGPGEVRETARAVVRAMRRGVVAYAPDDPADDELDGLGGLADEAAGA</sequence>
<keyword evidence="2" id="KW-0378">Hydrolase</keyword>
<feature type="compositionally biased region" description="Basic residues" evidence="5">
    <location>
        <begin position="279"/>
        <end position="290"/>
    </location>
</feature>
<evidence type="ECO:0000256" key="4">
    <source>
        <dbReference type="ARBA" id="ARBA00022840"/>
    </source>
</evidence>
<dbReference type="PROSITE" id="PS51194">
    <property type="entry name" value="HELICASE_CTER"/>
    <property type="match status" value="1"/>
</dbReference>
<evidence type="ECO:0000256" key="3">
    <source>
        <dbReference type="ARBA" id="ARBA00022806"/>
    </source>
</evidence>